<evidence type="ECO:0000313" key="3">
    <source>
        <dbReference type="EMBL" id="KEJ89255.1"/>
    </source>
</evidence>
<accession>A0A073II60</accession>
<dbReference type="STRING" id="1300350.Z948_2785"/>
<proteinExistence type="predicted"/>
<dbReference type="NCBIfam" id="TIGR00696">
    <property type="entry name" value="wecG_tagA_cpsF"/>
    <property type="match status" value="1"/>
</dbReference>
<dbReference type="RefSeq" id="WP_025060097.1">
    <property type="nucleotide sequence ID" value="NZ_JAMC01000003.1"/>
</dbReference>
<dbReference type="OrthoDB" id="9771846at2"/>
<organism evidence="3 4">
    <name type="scientific">Sulfitobacter donghicola DSW-25 = KCTC 12864 = JCM 14565</name>
    <dbReference type="NCBI Taxonomy" id="1300350"/>
    <lineage>
        <taxon>Bacteria</taxon>
        <taxon>Pseudomonadati</taxon>
        <taxon>Pseudomonadota</taxon>
        <taxon>Alphaproteobacteria</taxon>
        <taxon>Rhodobacterales</taxon>
        <taxon>Roseobacteraceae</taxon>
        <taxon>Sulfitobacter</taxon>
    </lineage>
</organism>
<sequence>MKFGTGRSAVEVNIPTRAILFQAVREKFAKGDGFALATLNLDHLTKLPSEETFAEAYRAQDLVVADGRPVVWLSKLAQQPLELMPGSDLVIPLCELAAEMQMPVALMGSSDEALAGAKAALEQRVESLNICLTHAPAYGFDPSGPAAEEICTMLNDSGARLCFIALGAPKQELFAAFARSKCPAVGFASIGAGLDFLSGHQVRAPKFMRALALEWLWRALQSPKRMVPRYAKCFAILPRLTLDAWRQR</sequence>
<reference evidence="3 4" key="1">
    <citation type="submission" date="2014-01" db="EMBL/GenBank/DDBJ databases">
        <title>Sulfitobacter donghicola JCM 14565 Genome Sequencing.</title>
        <authorList>
            <person name="Lai Q."/>
            <person name="Hong Z."/>
        </authorList>
    </citation>
    <scope>NUCLEOTIDE SEQUENCE [LARGE SCALE GENOMIC DNA]</scope>
    <source>
        <strain evidence="3 4">JCM 14565</strain>
    </source>
</reference>
<dbReference type="CDD" id="cd06533">
    <property type="entry name" value="Glyco_transf_WecG_TagA"/>
    <property type="match status" value="1"/>
</dbReference>
<dbReference type="PANTHER" id="PTHR34136">
    <property type="match status" value="1"/>
</dbReference>
<keyword evidence="1" id="KW-0328">Glycosyltransferase</keyword>
<dbReference type="Pfam" id="PF03808">
    <property type="entry name" value="Glyco_tran_WecG"/>
    <property type="match status" value="1"/>
</dbReference>
<dbReference type="EMBL" id="JAMC01000003">
    <property type="protein sequence ID" value="KEJ89255.1"/>
    <property type="molecule type" value="Genomic_DNA"/>
</dbReference>
<dbReference type="Proteomes" id="UP000027734">
    <property type="component" value="Unassembled WGS sequence"/>
</dbReference>
<dbReference type="PANTHER" id="PTHR34136:SF1">
    <property type="entry name" value="UDP-N-ACETYL-D-MANNOSAMINURONIC ACID TRANSFERASE"/>
    <property type="match status" value="1"/>
</dbReference>
<keyword evidence="2 3" id="KW-0808">Transferase</keyword>
<comment type="caution">
    <text evidence="3">The sequence shown here is derived from an EMBL/GenBank/DDBJ whole genome shotgun (WGS) entry which is preliminary data.</text>
</comment>
<name>A0A073II60_9RHOB</name>
<evidence type="ECO:0000256" key="1">
    <source>
        <dbReference type="ARBA" id="ARBA00022676"/>
    </source>
</evidence>
<protein>
    <submittedName>
        <fullName evidence="3">Glycosyl transferase</fullName>
    </submittedName>
</protein>
<evidence type="ECO:0000313" key="4">
    <source>
        <dbReference type="Proteomes" id="UP000027734"/>
    </source>
</evidence>
<dbReference type="InterPro" id="IPR004629">
    <property type="entry name" value="WecG_TagA_CpsF"/>
</dbReference>
<dbReference type="AlphaFoldDB" id="A0A073II60"/>
<evidence type="ECO:0000256" key="2">
    <source>
        <dbReference type="ARBA" id="ARBA00022679"/>
    </source>
</evidence>
<keyword evidence="4" id="KW-1185">Reference proteome</keyword>
<dbReference type="eggNOG" id="COG1922">
    <property type="taxonomic scope" value="Bacteria"/>
</dbReference>
<dbReference type="GO" id="GO:0016758">
    <property type="term" value="F:hexosyltransferase activity"/>
    <property type="evidence" value="ECO:0007669"/>
    <property type="project" value="TreeGrafter"/>
</dbReference>
<gene>
    <name evidence="3" type="ORF">DSW25_09505</name>
</gene>